<evidence type="ECO:0000259" key="10">
    <source>
        <dbReference type="Pfam" id="PF01207"/>
    </source>
</evidence>
<dbReference type="InterPro" id="IPR032886">
    <property type="entry name" value="DusC"/>
</dbReference>
<organism evidence="11 12">
    <name type="scientific">Endozoicomonas numazuensis</name>
    <dbReference type="NCBI Taxonomy" id="1137799"/>
    <lineage>
        <taxon>Bacteria</taxon>
        <taxon>Pseudomonadati</taxon>
        <taxon>Pseudomonadota</taxon>
        <taxon>Gammaproteobacteria</taxon>
        <taxon>Oceanospirillales</taxon>
        <taxon>Endozoicomonadaceae</taxon>
        <taxon>Endozoicomonas</taxon>
    </lineage>
</organism>
<evidence type="ECO:0000256" key="6">
    <source>
        <dbReference type="ARBA" id="ARBA00022857"/>
    </source>
</evidence>
<dbReference type="Proteomes" id="UP000028073">
    <property type="component" value="Unassembled WGS sequence"/>
</dbReference>
<feature type="domain" description="DUS-like FMN-binding" evidence="10">
    <location>
        <begin position="1"/>
        <end position="245"/>
    </location>
</feature>
<evidence type="ECO:0000256" key="5">
    <source>
        <dbReference type="ARBA" id="ARBA00022694"/>
    </source>
</evidence>
<evidence type="ECO:0000256" key="7">
    <source>
        <dbReference type="ARBA" id="ARBA00022884"/>
    </source>
</evidence>
<keyword evidence="3 9" id="KW-0285">Flavoprotein</keyword>
<dbReference type="Pfam" id="PF01207">
    <property type="entry name" value="Dus"/>
    <property type="match status" value="1"/>
</dbReference>
<comment type="cofactor">
    <cofactor evidence="1 9">
        <name>FMN</name>
        <dbReference type="ChEBI" id="CHEBI:58210"/>
    </cofactor>
</comment>
<feature type="binding site" evidence="9">
    <location>
        <begin position="216"/>
        <end position="217"/>
    </location>
    <ligand>
        <name>FMN</name>
        <dbReference type="ChEBI" id="CHEBI:58210"/>
    </ligand>
</feature>
<feature type="binding site" evidence="9">
    <location>
        <position position="132"/>
    </location>
    <ligand>
        <name>FMN</name>
        <dbReference type="ChEBI" id="CHEBI:58210"/>
    </ligand>
</feature>
<feature type="site" description="Interacts with tRNA; defines subfamily-specific binding signature" evidence="9">
    <location>
        <position position="304"/>
    </location>
</feature>
<dbReference type="CDD" id="cd02801">
    <property type="entry name" value="DUS_like_FMN"/>
    <property type="match status" value="1"/>
</dbReference>
<dbReference type="EC" id="1.3.1.-" evidence="9"/>
<comment type="function">
    <text evidence="9">Catalyzes the synthesis of 5,6-dihydrouridine (D), a modified base found in the D-loop of most tRNAs, via the reduction of the C5-C6 double bond in target uridines. Specifically modifies U16 in tRNAs.</text>
</comment>
<feature type="binding site" evidence="9">
    <location>
        <begin position="192"/>
        <end position="194"/>
    </location>
    <ligand>
        <name>FMN</name>
        <dbReference type="ChEBI" id="CHEBI:58210"/>
    </ligand>
</feature>
<keyword evidence="5 9" id="KW-0819">tRNA processing</keyword>
<comment type="catalytic activity">
    <reaction evidence="9">
        <text>5,6-dihydrouridine(16) in tRNA + NADP(+) = uridine(16) in tRNA + NADPH + H(+)</text>
        <dbReference type="Rhea" id="RHEA:53376"/>
        <dbReference type="Rhea" id="RHEA-COMP:13543"/>
        <dbReference type="Rhea" id="RHEA-COMP:13544"/>
        <dbReference type="ChEBI" id="CHEBI:15378"/>
        <dbReference type="ChEBI" id="CHEBI:57783"/>
        <dbReference type="ChEBI" id="CHEBI:58349"/>
        <dbReference type="ChEBI" id="CHEBI:65315"/>
        <dbReference type="ChEBI" id="CHEBI:74443"/>
    </reaction>
</comment>
<dbReference type="InterPro" id="IPR013785">
    <property type="entry name" value="Aldolase_TIM"/>
</dbReference>
<evidence type="ECO:0000256" key="2">
    <source>
        <dbReference type="ARBA" id="ARBA00022555"/>
    </source>
</evidence>
<keyword evidence="6 9" id="KW-0521">NADP</keyword>
<dbReference type="InterPro" id="IPR035587">
    <property type="entry name" value="DUS-like_FMN-bd"/>
</dbReference>
<dbReference type="GO" id="GO:0050660">
    <property type="term" value="F:flavin adenine dinucleotide binding"/>
    <property type="evidence" value="ECO:0007669"/>
    <property type="project" value="InterPro"/>
</dbReference>
<dbReference type="STRING" id="1137799.GZ78_00505"/>
<dbReference type="PANTHER" id="PTHR11082:SF26">
    <property type="entry name" value="TRNA-DIHYDROURIDINE(16) SYNTHASE"/>
    <property type="match status" value="1"/>
</dbReference>
<feature type="site" description="Interacts with tRNA; defines subfamily-specific binding signature" evidence="9">
    <location>
        <position position="281"/>
    </location>
</feature>
<dbReference type="SUPFAM" id="SSF51395">
    <property type="entry name" value="FMN-linked oxidoreductases"/>
    <property type="match status" value="1"/>
</dbReference>
<dbReference type="EMBL" id="JOKH01000001">
    <property type="protein sequence ID" value="KEQ18648.1"/>
    <property type="molecule type" value="Genomic_DNA"/>
</dbReference>
<accession>A0A081NJM5</accession>
<dbReference type="InterPro" id="IPR018517">
    <property type="entry name" value="tRNA_hU_synthase_CS"/>
</dbReference>
<keyword evidence="4 9" id="KW-0288">FMN</keyword>
<keyword evidence="8 9" id="KW-0560">Oxidoreductase</keyword>
<protein>
    <recommendedName>
        <fullName evidence="9">tRNA-dihydrouridine(16) synthase</fullName>
        <ecNumber evidence="9">1.3.1.-</ecNumber>
    </recommendedName>
    <alternativeName>
        <fullName evidence="9">U16-specific dihydrouridine synthase</fullName>
        <shortName evidence="9">U16-specific Dus</shortName>
    </alternativeName>
    <alternativeName>
        <fullName evidence="9">tRNA-dihydrouridine synthase C</fullName>
    </alternativeName>
</protein>
<dbReference type="InterPro" id="IPR042270">
    <property type="entry name" value="DusC_C"/>
</dbReference>
<dbReference type="Gene3D" id="1.20.225.30">
    <property type="entry name" value="Dihydrouridine synthase, C-terminal recognition domain"/>
    <property type="match status" value="1"/>
</dbReference>
<feature type="binding site" evidence="9">
    <location>
        <position position="61"/>
    </location>
    <ligand>
        <name>FMN</name>
        <dbReference type="ChEBI" id="CHEBI:58210"/>
    </ligand>
</feature>
<comment type="caution">
    <text evidence="9">Lacks conserved residue(s) required for the propagation of feature annotation.</text>
</comment>
<comment type="similarity">
    <text evidence="9">Belongs to the Dus family. DusC subfamily.</text>
</comment>
<evidence type="ECO:0000313" key="12">
    <source>
        <dbReference type="Proteomes" id="UP000028073"/>
    </source>
</evidence>
<evidence type="ECO:0000313" key="11">
    <source>
        <dbReference type="EMBL" id="KEQ18648.1"/>
    </source>
</evidence>
<dbReference type="Gene3D" id="3.20.20.70">
    <property type="entry name" value="Aldolase class I"/>
    <property type="match status" value="1"/>
</dbReference>
<dbReference type="OrthoDB" id="5289281at2"/>
<dbReference type="PROSITE" id="PS01136">
    <property type="entry name" value="UPF0034"/>
    <property type="match status" value="1"/>
</dbReference>
<feature type="site" description="Interacts with tRNA" evidence="9">
    <location>
        <position position="169"/>
    </location>
</feature>
<dbReference type="GO" id="GO:0010181">
    <property type="term" value="F:FMN binding"/>
    <property type="evidence" value="ECO:0007669"/>
    <property type="project" value="UniProtKB-UniRule"/>
</dbReference>
<evidence type="ECO:0000256" key="1">
    <source>
        <dbReference type="ARBA" id="ARBA00001917"/>
    </source>
</evidence>
<dbReference type="GO" id="GO:0102262">
    <property type="term" value="F:tRNA-dihydrouridine16 synthase activity"/>
    <property type="evidence" value="ECO:0007669"/>
    <property type="project" value="RHEA"/>
</dbReference>
<reference evidence="11 12" key="1">
    <citation type="submission" date="2014-06" db="EMBL/GenBank/DDBJ databases">
        <title>Whole Genome Sequences of Three Symbiotic Endozoicomonas Bacteria.</title>
        <authorList>
            <person name="Neave M.J."/>
            <person name="Apprill A."/>
            <person name="Voolstra C.R."/>
        </authorList>
    </citation>
    <scope>NUCLEOTIDE SEQUENCE [LARGE SCALE GENOMIC DNA]</scope>
    <source>
        <strain evidence="11 12">DSM 25634</strain>
    </source>
</reference>
<dbReference type="GO" id="GO:0000049">
    <property type="term" value="F:tRNA binding"/>
    <property type="evidence" value="ECO:0007669"/>
    <property type="project" value="UniProtKB-UniRule"/>
</dbReference>
<dbReference type="HAMAP" id="MF_02043">
    <property type="entry name" value="DusC_subfam"/>
    <property type="match status" value="1"/>
</dbReference>
<keyword evidence="7 9" id="KW-0694">RNA-binding</keyword>
<evidence type="ECO:0000256" key="9">
    <source>
        <dbReference type="HAMAP-Rule" id="MF_02043"/>
    </source>
</evidence>
<feature type="active site" description="Proton donor" evidence="9">
    <location>
        <position position="91"/>
    </location>
</feature>
<comment type="caution">
    <text evidence="11">The sequence shown here is derived from an EMBL/GenBank/DDBJ whole genome shotgun (WGS) entry which is preliminary data.</text>
</comment>
<feature type="site" description="Interacts with tRNA; defines subfamily-specific binding signature" evidence="9">
    <location>
        <position position="28"/>
    </location>
</feature>
<proteinExistence type="inferred from homology"/>
<dbReference type="eggNOG" id="COG0042">
    <property type="taxonomic scope" value="Bacteria"/>
</dbReference>
<feature type="site" description="Interacts with tRNA" evidence="9">
    <location>
        <position position="88"/>
    </location>
</feature>
<feature type="site" description="Interacts with tRNA; defines subfamily-specific binding signature" evidence="9">
    <location>
        <position position="283"/>
    </location>
</feature>
<name>A0A081NJM5_9GAMM</name>
<sequence length="320" mass="35548">MEGVVDFLLRELLTEAGGIDLCVTEFIRITDTRLPTQTFHRICPELKNGCRTRGGTPVHIQFLGNNPEMMAYNAAKAARLGALGIDLNFGCPAKTVNRHKGGAVLLKEPELIHEIVSAVRKAVPAEVPVTAKMRLGYLDSDLALENAQAIESAGANSLVVHARTKLQGYKPPAHWQELVALREALSIPLIANGDIFKVEDAQRCREISGCQDIMIGRGILRDPDLPAAIVASQHTQCQEERWARSLSLIQRFTEKVITPPESPEQEHPYFINNPRRYLDGRLKQWLSMMSKSSTNAQILFEKVKRESCLQTLTHIIQAAS</sequence>
<dbReference type="AlphaFoldDB" id="A0A081NJM5"/>
<gene>
    <name evidence="9" type="primary">dusC</name>
    <name evidence="11" type="ORF">GZ78_00505</name>
</gene>
<keyword evidence="2 9" id="KW-0820">tRNA-binding</keyword>
<evidence type="ECO:0000256" key="8">
    <source>
        <dbReference type="ARBA" id="ARBA00023002"/>
    </source>
</evidence>
<evidence type="ECO:0000256" key="4">
    <source>
        <dbReference type="ARBA" id="ARBA00022643"/>
    </source>
</evidence>
<keyword evidence="12" id="KW-1185">Reference proteome</keyword>
<evidence type="ECO:0000256" key="3">
    <source>
        <dbReference type="ARBA" id="ARBA00022630"/>
    </source>
</evidence>
<comment type="catalytic activity">
    <reaction evidence="9">
        <text>5,6-dihydrouridine(16) in tRNA + NAD(+) = uridine(16) in tRNA + NADH + H(+)</text>
        <dbReference type="Rhea" id="RHEA:53380"/>
        <dbReference type="Rhea" id="RHEA-COMP:13543"/>
        <dbReference type="Rhea" id="RHEA-COMP:13544"/>
        <dbReference type="ChEBI" id="CHEBI:15378"/>
        <dbReference type="ChEBI" id="CHEBI:57540"/>
        <dbReference type="ChEBI" id="CHEBI:57945"/>
        <dbReference type="ChEBI" id="CHEBI:65315"/>
        <dbReference type="ChEBI" id="CHEBI:74443"/>
    </reaction>
</comment>
<dbReference type="PANTHER" id="PTHR11082">
    <property type="entry name" value="TRNA-DIHYDROURIDINE SYNTHASE"/>
    <property type="match status" value="1"/>
</dbReference>